<sequence>MHKVFVDTSAWIAYFSRDDAHHAAVFQAFNSAIEEKSVICTSNYVFDETVTRLLYDASWNYTSKFINFITQSVTGRSIVKLWVDEQIEVEALGVVEKYHEHKLSFTDATTVVLVKNFKIDSILSLDSDFVKLGLSVLPA</sequence>
<dbReference type="GO" id="GO:0004521">
    <property type="term" value="F:RNA endonuclease activity"/>
    <property type="evidence" value="ECO:0007669"/>
    <property type="project" value="InterPro"/>
</dbReference>
<dbReference type="AlphaFoldDB" id="A0A1F6A9H9"/>
<dbReference type="Gene3D" id="3.40.50.1010">
    <property type="entry name" value="5'-nuclease"/>
    <property type="match status" value="1"/>
</dbReference>
<name>A0A1F6A9H9_9BACT</name>
<dbReference type="GO" id="GO:0016075">
    <property type="term" value="P:rRNA catabolic process"/>
    <property type="evidence" value="ECO:0007669"/>
    <property type="project" value="TreeGrafter"/>
</dbReference>
<dbReference type="STRING" id="1798384.A3D03_02935"/>
<reference evidence="2 3" key="1">
    <citation type="journal article" date="2016" name="Nat. Commun.">
        <title>Thousands of microbial genomes shed light on interconnected biogeochemical processes in an aquifer system.</title>
        <authorList>
            <person name="Anantharaman K."/>
            <person name="Brown C.T."/>
            <person name="Hug L.A."/>
            <person name="Sharon I."/>
            <person name="Castelle C.J."/>
            <person name="Probst A.J."/>
            <person name="Thomas B.C."/>
            <person name="Singh A."/>
            <person name="Wilkins M.J."/>
            <person name="Karaoz U."/>
            <person name="Brodie E.L."/>
            <person name="Williams K.H."/>
            <person name="Hubbard S.S."/>
            <person name="Banfield J.F."/>
        </authorList>
    </citation>
    <scope>NUCLEOTIDE SEQUENCE [LARGE SCALE GENOMIC DNA]</scope>
</reference>
<evidence type="ECO:0000313" key="2">
    <source>
        <dbReference type="EMBL" id="OGG21439.1"/>
    </source>
</evidence>
<protein>
    <recommendedName>
        <fullName evidence="1">PIN domain-containing protein</fullName>
    </recommendedName>
</protein>
<evidence type="ECO:0000313" key="3">
    <source>
        <dbReference type="Proteomes" id="UP000177092"/>
    </source>
</evidence>
<feature type="domain" description="PIN" evidence="1">
    <location>
        <begin position="4"/>
        <end position="132"/>
    </location>
</feature>
<dbReference type="SUPFAM" id="SSF88723">
    <property type="entry name" value="PIN domain-like"/>
    <property type="match status" value="1"/>
</dbReference>
<accession>A0A1F6A9H9</accession>
<gene>
    <name evidence="2" type="ORF">A3D03_02935</name>
</gene>
<evidence type="ECO:0000259" key="1">
    <source>
        <dbReference type="Pfam" id="PF01850"/>
    </source>
</evidence>
<dbReference type="Pfam" id="PF01850">
    <property type="entry name" value="PIN"/>
    <property type="match status" value="1"/>
</dbReference>
<organism evidence="2 3">
    <name type="scientific">Candidatus Gottesmanbacteria bacterium RIFCSPHIGHO2_02_FULL_40_13</name>
    <dbReference type="NCBI Taxonomy" id="1798384"/>
    <lineage>
        <taxon>Bacteria</taxon>
        <taxon>Candidatus Gottesmaniibacteriota</taxon>
    </lineage>
</organism>
<comment type="caution">
    <text evidence="2">The sequence shown here is derived from an EMBL/GenBank/DDBJ whole genome shotgun (WGS) entry which is preliminary data.</text>
</comment>
<dbReference type="PANTHER" id="PTHR42188:SF1">
    <property type="entry name" value="23S RRNA-SPECIFIC ENDONUCLEASE VAPC20"/>
    <property type="match status" value="1"/>
</dbReference>
<dbReference type="InterPro" id="IPR029060">
    <property type="entry name" value="PIN-like_dom_sf"/>
</dbReference>
<dbReference type="InterPro" id="IPR002716">
    <property type="entry name" value="PIN_dom"/>
</dbReference>
<dbReference type="Proteomes" id="UP000177092">
    <property type="component" value="Unassembled WGS sequence"/>
</dbReference>
<proteinExistence type="predicted"/>
<dbReference type="PANTHER" id="PTHR42188">
    <property type="entry name" value="23S RRNA-SPECIFIC ENDONUCLEASE VAPC20"/>
    <property type="match status" value="1"/>
</dbReference>
<dbReference type="EMBL" id="MFJN01000022">
    <property type="protein sequence ID" value="OGG21439.1"/>
    <property type="molecule type" value="Genomic_DNA"/>
</dbReference>
<dbReference type="InterPro" id="IPR039018">
    <property type="entry name" value="VapC20-like"/>
</dbReference>